<dbReference type="Gene3D" id="3.40.250.10">
    <property type="entry name" value="Rhodanese-like domain"/>
    <property type="match status" value="1"/>
</dbReference>
<organism evidence="2 3">
    <name type="scientific">Polaribacter gangjinensis</name>
    <dbReference type="NCBI Taxonomy" id="574710"/>
    <lineage>
        <taxon>Bacteria</taxon>
        <taxon>Pseudomonadati</taxon>
        <taxon>Bacteroidota</taxon>
        <taxon>Flavobacteriia</taxon>
        <taxon>Flavobacteriales</taxon>
        <taxon>Flavobacteriaceae</taxon>
    </lineage>
</organism>
<evidence type="ECO:0000259" key="1">
    <source>
        <dbReference type="PROSITE" id="PS50206"/>
    </source>
</evidence>
<dbReference type="PANTHER" id="PTHR43031">
    <property type="entry name" value="FAD-DEPENDENT OXIDOREDUCTASE"/>
    <property type="match status" value="1"/>
</dbReference>
<dbReference type="InterPro" id="IPR036873">
    <property type="entry name" value="Rhodanese-like_dom_sf"/>
</dbReference>
<dbReference type="InterPro" id="IPR001763">
    <property type="entry name" value="Rhodanese-like_dom"/>
</dbReference>
<reference evidence="2 3" key="1">
    <citation type="submission" date="2016-12" db="EMBL/GenBank/DDBJ databases">
        <title>Trade-off between light-utilization and light-protection in marine flavobacteria.</title>
        <authorList>
            <person name="Kumagai Y."/>
            <person name="Yoshizawa S."/>
            <person name="Kogure K."/>
            <person name="Iwasaki W."/>
        </authorList>
    </citation>
    <scope>NUCLEOTIDE SEQUENCE [LARGE SCALE GENOMIC DNA]</scope>
    <source>
        <strain evidence="2 3">KCTC 22729</strain>
    </source>
</reference>
<protein>
    <submittedName>
        <fullName evidence="2">Rhodanese-like domain-containing protein</fullName>
    </submittedName>
</protein>
<dbReference type="CDD" id="cd00158">
    <property type="entry name" value="RHOD"/>
    <property type="match status" value="1"/>
</dbReference>
<proteinExistence type="predicted"/>
<dbReference type="SMART" id="SM00450">
    <property type="entry name" value="RHOD"/>
    <property type="match status" value="1"/>
</dbReference>
<dbReference type="InterPro" id="IPR050229">
    <property type="entry name" value="GlpE_sulfurtransferase"/>
</dbReference>
<gene>
    <name evidence="2" type="ORF">BTO13_10675</name>
</gene>
<dbReference type="PROSITE" id="PS50206">
    <property type="entry name" value="RHODANESE_3"/>
    <property type="match status" value="1"/>
</dbReference>
<accession>A0A2S7WF28</accession>
<keyword evidence="3" id="KW-1185">Reference proteome</keyword>
<evidence type="ECO:0000313" key="3">
    <source>
        <dbReference type="Proteomes" id="UP000237608"/>
    </source>
</evidence>
<sequence>MFFVTCGNSQETTFISVSDLKTLLSKEKIQLLDVRTPEEIAQGSIKTAQFVNLFDPNFYQKASLKLDKSKPVYVYCNTSNRSKSASKILKENGFKIIILEGGYSSWKSKN</sequence>
<dbReference type="Proteomes" id="UP000237608">
    <property type="component" value="Unassembled WGS sequence"/>
</dbReference>
<dbReference type="AlphaFoldDB" id="A0A2S7WF28"/>
<dbReference type="Pfam" id="PF00581">
    <property type="entry name" value="Rhodanese"/>
    <property type="match status" value="1"/>
</dbReference>
<comment type="caution">
    <text evidence="2">The sequence shown here is derived from an EMBL/GenBank/DDBJ whole genome shotgun (WGS) entry which is preliminary data.</text>
</comment>
<name>A0A2S7WF28_9FLAO</name>
<dbReference type="SUPFAM" id="SSF52821">
    <property type="entry name" value="Rhodanese/Cell cycle control phosphatase"/>
    <property type="match status" value="1"/>
</dbReference>
<dbReference type="PANTHER" id="PTHR43031:SF1">
    <property type="entry name" value="PYRIDINE NUCLEOTIDE-DISULPHIDE OXIDOREDUCTASE"/>
    <property type="match status" value="1"/>
</dbReference>
<feature type="domain" description="Rhodanese" evidence="1">
    <location>
        <begin position="25"/>
        <end position="110"/>
    </location>
</feature>
<dbReference type="EMBL" id="MSCL01000001">
    <property type="protein sequence ID" value="PQJ76239.1"/>
    <property type="molecule type" value="Genomic_DNA"/>
</dbReference>
<evidence type="ECO:0000313" key="2">
    <source>
        <dbReference type="EMBL" id="PQJ76239.1"/>
    </source>
</evidence>